<sequence>MTDVAESITARVRLAYETGEPLAIEGGGSKRFFGRRAEGKPLSVSAHRGVIGYEPRELVITARAGTPLSEIEEILEREGQMLPFEPPHFGNATLGGSVACGLSGPRRPYTGAVRDFLLGTEIVNGRGQRLCFGGEVIKNVAGYDLSRTMAGALGTLGVLLSVSLKVLPRPEQEITLARSCSPEEGLECIHRWSASPLPISAACHTEGQLRVRLSGSPEAVHAARDAIGGDVGESTSFWSDLREQRLPFFAGDAPLWRLSVPADAPLHPLTDGCLIDWGGAQRWVRSDAPAEEIHAAAVAMGGHAQRFRGGDREESFQPPAAAVMRLHEKLKAAFDPVGILNPGRLYATL</sequence>
<keyword evidence="2" id="KW-0274">FAD</keyword>
<evidence type="ECO:0000259" key="3">
    <source>
        <dbReference type="PROSITE" id="PS51387"/>
    </source>
</evidence>
<dbReference type="AlphaFoldDB" id="A0A1G5QI63"/>
<dbReference type="InterPro" id="IPR016169">
    <property type="entry name" value="FAD-bd_PCMH_sub2"/>
</dbReference>
<proteinExistence type="predicted"/>
<accession>A0A1G5QI63</accession>
<evidence type="ECO:0000313" key="5">
    <source>
        <dbReference type="Proteomes" id="UP000199648"/>
    </source>
</evidence>
<gene>
    <name evidence="4" type="ORF">SAMN03097708_02112</name>
</gene>
<dbReference type="GO" id="GO:0071949">
    <property type="term" value="F:FAD binding"/>
    <property type="evidence" value="ECO:0007669"/>
    <property type="project" value="InterPro"/>
</dbReference>
<dbReference type="GO" id="GO:0003824">
    <property type="term" value="F:catalytic activity"/>
    <property type="evidence" value="ECO:0007669"/>
    <property type="project" value="InterPro"/>
</dbReference>
<keyword evidence="5" id="KW-1185">Reference proteome</keyword>
<dbReference type="PROSITE" id="PS51387">
    <property type="entry name" value="FAD_PCMH"/>
    <property type="match status" value="1"/>
</dbReference>
<dbReference type="Gene3D" id="1.10.45.10">
    <property type="entry name" value="Vanillyl-alcohol Oxidase, Chain A, domain 4"/>
    <property type="match status" value="1"/>
</dbReference>
<protein>
    <submittedName>
        <fullName evidence="4">Glycolate oxidase FAD binding subunit</fullName>
    </submittedName>
</protein>
<dbReference type="STRING" id="415747.SAMN03097708_02112"/>
<dbReference type="NCBIfam" id="NF008439">
    <property type="entry name" value="PRK11282.1"/>
    <property type="match status" value="1"/>
</dbReference>
<dbReference type="Proteomes" id="UP000199648">
    <property type="component" value="Unassembled WGS sequence"/>
</dbReference>
<reference evidence="4 5" key="1">
    <citation type="submission" date="2016-10" db="EMBL/GenBank/DDBJ databases">
        <authorList>
            <person name="de Groot N.N."/>
        </authorList>
    </citation>
    <scope>NUCLEOTIDE SEQUENCE [LARGE SCALE GENOMIC DNA]</scope>
    <source>
        <strain evidence="4 5">HLD2</strain>
    </source>
</reference>
<dbReference type="InterPro" id="IPR016171">
    <property type="entry name" value="Vanillyl_alc_oxidase_C-sub2"/>
</dbReference>
<keyword evidence="1" id="KW-0285">Flavoprotein</keyword>
<evidence type="ECO:0000256" key="1">
    <source>
        <dbReference type="ARBA" id="ARBA00022630"/>
    </source>
</evidence>
<organism evidence="4 5">
    <name type="scientific">Thiohalomonas denitrificans</name>
    <dbReference type="NCBI Taxonomy" id="415747"/>
    <lineage>
        <taxon>Bacteria</taxon>
        <taxon>Pseudomonadati</taxon>
        <taxon>Pseudomonadota</taxon>
        <taxon>Gammaproteobacteria</taxon>
        <taxon>Thiohalomonadales</taxon>
        <taxon>Thiohalomonadaceae</taxon>
        <taxon>Thiohalomonas</taxon>
    </lineage>
</organism>
<dbReference type="SUPFAM" id="SSF56176">
    <property type="entry name" value="FAD-binding/transporter-associated domain-like"/>
    <property type="match status" value="1"/>
</dbReference>
<evidence type="ECO:0000256" key="2">
    <source>
        <dbReference type="ARBA" id="ARBA00022827"/>
    </source>
</evidence>
<dbReference type="InterPro" id="IPR036318">
    <property type="entry name" value="FAD-bd_PCMH-like_sf"/>
</dbReference>
<dbReference type="InterPro" id="IPR016166">
    <property type="entry name" value="FAD-bd_PCMH"/>
</dbReference>
<dbReference type="RefSeq" id="WP_092996536.1">
    <property type="nucleotide sequence ID" value="NZ_FMWD01000006.1"/>
</dbReference>
<evidence type="ECO:0000313" key="4">
    <source>
        <dbReference type="EMBL" id="SCZ61286.1"/>
    </source>
</evidence>
<dbReference type="Pfam" id="PF01565">
    <property type="entry name" value="FAD_binding_4"/>
    <property type="match status" value="1"/>
</dbReference>
<dbReference type="InterPro" id="IPR006094">
    <property type="entry name" value="Oxid_FAD_bind_N"/>
</dbReference>
<dbReference type="SUPFAM" id="SSF55103">
    <property type="entry name" value="FAD-linked oxidases, C-terminal domain"/>
    <property type="match status" value="1"/>
</dbReference>
<name>A0A1G5QI63_9GAMM</name>
<feature type="domain" description="FAD-binding PCMH-type" evidence="3">
    <location>
        <begin position="1"/>
        <end position="169"/>
    </location>
</feature>
<dbReference type="OrthoDB" id="9811557at2"/>
<dbReference type="PANTHER" id="PTHR11748:SF103">
    <property type="entry name" value="GLYCOLATE OXIDASE SUBUNIT GLCE"/>
    <property type="match status" value="1"/>
</dbReference>
<dbReference type="Gene3D" id="3.30.465.10">
    <property type="match status" value="1"/>
</dbReference>
<dbReference type="InterPro" id="IPR016164">
    <property type="entry name" value="FAD-linked_Oxase-like_C"/>
</dbReference>
<dbReference type="PANTHER" id="PTHR11748">
    <property type="entry name" value="D-LACTATE DEHYDROGENASE"/>
    <property type="match status" value="1"/>
</dbReference>
<dbReference type="EMBL" id="FMWD01000006">
    <property type="protein sequence ID" value="SCZ61286.1"/>
    <property type="molecule type" value="Genomic_DNA"/>
</dbReference>